<sequence>MRDIHEPALEQRFSLKPLKTLMTYLYSLIVERWSNTQSILLRIWDLSRALLLDDSKIN</sequence>
<evidence type="ECO:0000313" key="1">
    <source>
        <dbReference type="EMBL" id="CEG35622.1"/>
    </source>
</evidence>
<dbReference type="Proteomes" id="UP000054928">
    <property type="component" value="Unassembled WGS sequence"/>
</dbReference>
<protein>
    <submittedName>
        <fullName evidence="1">Uncharacterized protein</fullName>
    </submittedName>
</protein>
<keyword evidence="2" id="KW-1185">Reference proteome</keyword>
<name>A0A0P1A652_PLAHL</name>
<dbReference type="AlphaFoldDB" id="A0A0P1A652"/>
<proteinExistence type="predicted"/>
<evidence type="ECO:0000313" key="2">
    <source>
        <dbReference type="Proteomes" id="UP000054928"/>
    </source>
</evidence>
<dbReference type="EMBL" id="CCYD01000053">
    <property type="protein sequence ID" value="CEG35622.1"/>
    <property type="molecule type" value="Genomic_DNA"/>
</dbReference>
<accession>A0A0P1A652</accession>
<dbReference type="RefSeq" id="XP_024571991.1">
    <property type="nucleotide sequence ID" value="XM_024726225.1"/>
</dbReference>
<organism evidence="1 2">
    <name type="scientific">Plasmopara halstedii</name>
    <name type="common">Downy mildew of sunflower</name>
    <dbReference type="NCBI Taxonomy" id="4781"/>
    <lineage>
        <taxon>Eukaryota</taxon>
        <taxon>Sar</taxon>
        <taxon>Stramenopiles</taxon>
        <taxon>Oomycota</taxon>
        <taxon>Peronosporomycetes</taxon>
        <taxon>Peronosporales</taxon>
        <taxon>Peronosporaceae</taxon>
        <taxon>Plasmopara</taxon>
    </lineage>
</organism>
<dbReference type="GeneID" id="36406548"/>
<reference evidence="2" key="1">
    <citation type="submission" date="2014-09" db="EMBL/GenBank/DDBJ databases">
        <authorList>
            <person name="Sharma Rahul"/>
            <person name="Thines Marco"/>
        </authorList>
    </citation>
    <scope>NUCLEOTIDE SEQUENCE [LARGE SCALE GENOMIC DNA]</scope>
</reference>